<gene>
    <name evidence="2" type="ORF">CODIS_09200</name>
</gene>
<reference evidence="2 3" key="1">
    <citation type="submission" date="2016-06" db="EMBL/GenBank/DDBJ databases">
        <title>Genome sequence of endosymbiont of Candidatus Endolucinida thiodiazotropha.</title>
        <authorList>
            <person name="Poehlein A."/>
            <person name="Koenig S."/>
            <person name="Heiden S.E."/>
            <person name="Thuermer A."/>
            <person name="Voget S."/>
            <person name="Daniel R."/>
            <person name="Markert S."/>
            <person name="Gros O."/>
            <person name="Schweder T."/>
        </authorList>
    </citation>
    <scope>NUCLEOTIDE SEQUENCE [LARGE SCALE GENOMIC DNA]</scope>
    <source>
        <strain evidence="2 3">COS</strain>
    </source>
</reference>
<name>A0A7Z1AGB8_9GAMM</name>
<dbReference type="Proteomes" id="UP000094769">
    <property type="component" value="Unassembled WGS sequence"/>
</dbReference>
<keyword evidence="3" id="KW-1185">Reference proteome</keyword>
<comment type="caution">
    <text evidence="2">The sequence shown here is derived from an EMBL/GenBank/DDBJ whole genome shotgun (WGS) entry which is preliminary data.</text>
</comment>
<keyword evidence="1" id="KW-0472">Membrane</keyword>
<feature type="transmembrane region" description="Helical" evidence="1">
    <location>
        <begin position="67"/>
        <end position="92"/>
    </location>
</feature>
<evidence type="ECO:0000256" key="1">
    <source>
        <dbReference type="SAM" id="Phobius"/>
    </source>
</evidence>
<dbReference type="AlphaFoldDB" id="A0A7Z1AGB8"/>
<dbReference type="Pfam" id="PF04403">
    <property type="entry name" value="PqiA"/>
    <property type="match status" value="1"/>
</dbReference>
<feature type="transmembrane region" description="Helical" evidence="1">
    <location>
        <begin position="20"/>
        <end position="47"/>
    </location>
</feature>
<keyword evidence="1" id="KW-0812">Transmembrane</keyword>
<protein>
    <submittedName>
        <fullName evidence="2">Paraquat-inducible protein A</fullName>
    </submittedName>
</protein>
<dbReference type="EMBL" id="MARB01000004">
    <property type="protein sequence ID" value="ODJ88826.1"/>
    <property type="molecule type" value="Genomic_DNA"/>
</dbReference>
<accession>A0A7Z1AGB8</accession>
<dbReference type="RefSeq" id="WP_069121680.1">
    <property type="nucleotide sequence ID" value="NZ_MARB01000004.1"/>
</dbReference>
<feature type="transmembrane region" description="Helical" evidence="1">
    <location>
        <begin position="112"/>
        <end position="130"/>
    </location>
</feature>
<feature type="transmembrane region" description="Helical" evidence="1">
    <location>
        <begin position="142"/>
        <end position="162"/>
    </location>
</feature>
<proteinExistence type="predicted"/>
<sequence length="168" mass="19325">MQERDEAMLAVIPHQSARWLRWLLILSTCLLLAGLYLPMLTLTKFLFIANSFSVMSGIHELLQRGHWFLFVLVGVFSVVLPVLKILLLFLLLQLREVNSTRYIRILRMMHDYGRWGMLDVMVVAVMIVTVKLDVIAEIELHAGLYLFAAAVLLIMYVTHRVAGFVQLK</sequence>
<evidence type="ECO:0000313" key="3">
    <source>
        <dbReference type="Proteomes" id="UP000094769"/>
    </source>
</evidence>
<keyword evidence="1" id="KW-1133">Transmembrane helix</keyword>
<organism evidence="2 3">
    <name type="scientific">Candidatus Thiodiazotropha endolucinida</name>
    <dbReference type="NCBI Taxonomy" id="1655433"/>
    <lineage>
        <taxon>Bacteria</taxon>
        <taxon>Pseudomonadati</taxon>
        <taxon>Pseudomonadota</taxon>
        <taxon>Gammaproteobacteria</taxon>
        <taxon>Chromatiales</taxon>
        <taxon>Sedimenticolaceae</taxon>
        <taxon>Candidatus Thiodiazotropha</taxon>
    </lineage>
</organism>
<evidence type="ECO:0000313" key="2">
    <source>
        <dbReference type="EMBL" id="ODJ88826.1"/>
    </source>
</evidence>
<dbReference type="InterPro" id="IPR007498">
    <property type="entry name" value="PqiA-like"/>
</dbReference>